<keyword evidence="1" id="KW-0472">Membrane</keyword>
<evidence type="ECO:0000313" key="2">
    <source>
        <dbReference type="EMBL" id="REG11379.1"/>
    </source>
</evidence>
<gene>
    <name evidence="2" type="ORF">DFR64_1258</name>
</gene>
<keyword evidence="1" id="KW-0812">Transmembrane</keyword>
<accession>A0A3E0AI96</accession>
<evidence type="ECO:0000313" key="3">
    <source>
        <dbReference type="Proteomes" id="UP000256388"/>
    </source>
</evidence>
<evidence type="ECO:0000256" key="1">
    <source>
        <dbReference type="SAM" id="Phobius"/>
    </source>
</evidence>
<comment type="caution">
    <text evidence="2">The sequence shown here is derived from an EMBL/GenBank/DDBJ whole genome shotgun (WGS) entry which is preliminary data.</text>
</comment>
<organism evidence="2 3">
    <name type="scientific">Pelolinea submarina</name>
    <dbReference type="NCBI Taxonomy" id="913107"/>
    <lineage>
        <taxon>Bacteria</taxon>
        <taxon>Bacillati</taxon>
        <taxon>Chloroflexota</taxon>
        <taxon>Anaerolineae</taxon>
        <taxon>Anaerolineales</taxon>
        <taxon>Anaerolineaceae</taxon>
        <taxon>Pelolinea</taxon>
    </lineage>
</organism>
<keyword evidence="3" id="KW-1185">Reference proteome</keyword>
<reference evidence="2 3" key="1">
    <citation type="submission" date="2018-08" db="EMBL/GenBank/DDBJ databases">
        <title>Genomic Encyclopedia of Type Strains, Phase IV (KMG-IV): sequencing the most valuable type-strain genomes for metagenomic binning, comparative biology and taxonomic classification.</title>
        <authorList>
            <person name="Goeker M."/>
        </authorList>
    </citation>
    <scope>NUCLEOTIDE SEQUENCE [LARGE SCALE GENOMIC DNA]</scope>
    <source>
        <strain evidence="2 3">DSM 23923</strain>
    </source>
</reference>
<name>A0A3E0AI96_9CHLR</name>
<dbReference type="Proteomes" id="UP000256388">
    <property type="component" value="Unassembled WGS sequence"/>
</dbReference>
<dbReference type="EMBL" id="QUMS01000001">
    <property type="protein sequence ID" value="REG11379.1"/>
    <property type="molecule type" value="Genomic_DNA"/>
</dbReference>
<keyword evidence="1" id="KW-1133">Transmembrane helix</keyword>
<proteinExistence type="predicted"/>
<evidence type="ECO:0008006" key="4">
    <source>
        <dbReference type="Google" id="ProtNLM"/>
    </source>
</evidence>
<dbReference type="InterPro" id="IPR014756">
    <property type="entry name" value="Ig_E-set"/>
</dbReference>
<feature type="transmembrane region" description="Helical" evidence="1">
    <location>
        <begin position="326"/>
        <end position="345"/>
    </location>
</feature>
<protein>
    <recommendedName>
        <fullName evidence="4">Bacterial Ig-like domain-containing protein</fullName>
    </recommendedName>
</protein>
<dbReference type="AlphaFoldDB" id="A0A3E0AI96"/>
<dbReference type="SUPFAM" id="SSF81296">
    <property type="entry name" value="E set domains"/>
    <property type="match status" value="1"/>
</dbReference>
<sequence length="378" mass="41312">MDRCLKTPLLLSLALLTIFTGSAFTLQKKVGRDRNPPTVVLSMPAPTGNNGWYNQPVQVFVKAYDGGSGLADVQVSLGGGTWYKRSLTIRKDGTYYVIGKAVDKAGNMATATQLIKVDLTPPEVDFNIPQVNGQPDWYVTPVSLALNGSDALSGVYKTTLSAQGTFEMIDDGLLDRRESTAGVQTANQILVAGKELNSTSAYIKVTKSGDYLVSGYVEDIAGNRTPVETRVVLDLDAPLVEFTSPDQYYGNIELSGPISEMNSGVAGVWIDSGKGWKRANVKDSSWSYLWATEGLKDDDYIILARVMDKAGNLSNSSTKVTVVNHFWPLAAIYGILISLGLVAMYDPRRRALMELTLMTARYAHMDNSARHLERKKYD</sequence>